<evidence type="ECO:0000313" key="9">
    <source>
        <dbReference type="RefSeq" id="XP_007171884.1"/>
    </source>
</evidence>
<organism evidence="9">
    <name type="scientific">Balaenoptera acutorostrata scammoni</name>
    <name type="common">North Pacific minke whale</name>
    <name type="synonym">Balaenoptera davidsoni</name>
    <dbReference type="NCBI Taxonomy" id="310752"/>
    <lineage>
        <taxon>Eukaryota</taxon>
        <taxon>Metazoa</taxon>
        <taxon>Chordata</taxon>
        <taxon>Craniata</taxon>
        <taxon>Vertebrata</taxon>
        <taxon>Euteleostomi</taxon>
        <taxon>Mammalia</taxon>
        <taxon>Eutheria</taxon>
        <taxon>Laurasiatheria</taxon>
        <taxon>Artiodactyla</taxon>
        <taxon>Whippomorpha</taxon>
        <taxon>Cetacea</taxon>
        <taxon>Mysticeti</taxon>
        <taxon>Balaenopteridae</taxon>
        <taxon>Balaenoptera</taxon>
    </lineage>
</organism>
<dbReference type="KEGG" id="bacu:103017489"/>
<dbReference type="GeneID" id="103017489"/>
<feature type="compositionally biased region" description="Basic and acidic residues" evidence="5">
    <location>
        <begin position="320"/>
        <end position="338"/>
    </location>
</feature>
<evidence type="ECO:0000256" key="2">
    <source>
        <dbReference type="ARBA" id="ARBA00022729"/>
    </source>
</evidence>
<dbReference type="SUPFAM" id="SSF48726">
    <property type="entry name" value="Immunoglobulin"/>
    <property type="match status" value="2"/>
</dbReference>
<gene>
    <name evidence="9" type="primary">LOC103017489</name>
</gene>
<accession>A0A383Z9M9</accession>
<dbReference type="PROSITE" id="PS50835">
    <property type="entry name" value="IG_LIKE"/>
    <property type="match status" value="1"/>
</dbReference>
<comment type="subcellular location">
    <subcellularLocation>
        <location evidence="1">Membrane</location>
    </subcellularLocation>
</comment>
<evidence type="ECO:0000256" key="7">
    <source>
        <dbReference type="SAM" id="SignalP"/>
    </source>
</evidence>
<proteinExistence type="predicted"/>
<evidence type="ECO:0000256" key="1">
    <source>
        <dbReference type="ARBA" id="ARBA00004370"/>
    </source>
</evidence>
<dbReference type="AlphaFoldDB" id="A0A383Z9M9"/>
<feature type="chain" id="PRO_5044587066" evidence="7">
    <location>
        <begin position="34"/>
        <end position="357"/>
    </location>
</feature>
<dbReference type="RefSeq" id="XP_007171884.1">
    <property type="nucleotide sequence ID" value="XM_007171822.2"/>
</dbReference>
<dbReference type="InterPro" id="IPR007110">
    <property type="entry name" value="Ig-like_dom"/>
</dbReference>
<evidence type="ECO:0000256" key="3">
    <source>
        <dbReference type="ARBA" id="ARBA00023136"/>
    </source>
</evidence>
<dbReference type="Gene3D" id="2.60.40.10">
    <property type="entry name" value="Immunoglobulins"/>
    <property type="match status" value="2"/>
</dbReference>
<dbReference type="InterPro" id="IPR036179">
    <property type="entry name" value="Ig-like_dom_sf"/>
</dbReference>
<dbReference type="RefSeq" id="XP_007171884.2">
    <property type="nucleotide sequence ID" value="XM_007171822.3"/>
</dbReference>
<evidence type="ECO:0000259" key="8">
    <source>
        <dbReference type="PROSITE" id="PS50835"/>
    </source>
</evidence>
<dbReference type="InterPro" id="IPR013783">
    <property type="entry name" value="Ig-like_fold"/>
</dbReference>
<feature type="domain" description="Ig-like" evidence="8">
    <location>
        <begin position="157"/>
        <end position="241"/>
    </location>
</feature>
<feature type="signal peptide" evidence="7">
    <location>
        <begin position="1"/>
        <end position="33"/>
    </location>
</feature>
<evidence type="ECO:0000256" key="4">
    <source>
        <dbReference type="ARBA" id="ARBA00023180"/>
    </source>
</evidence>
<reference evidence="9" key="1">
    <citation type="submission" date="2022-04" db="UniProtKB">
        <authorList>
            <consortium name="RefSeq"/>
        </authorList>
    </citation>
    <scope>IDENTIFICATION</scope>
    <source>
        <tissue evidence="9">Muscle</tissue>
    </source>
</reference>
<dbReference type="InterPro" id="IPR015631">
    <property type="entry name" value="CD2/SLAM_rcpt"/>
</dbReference>
<dbReference type="PANTHER" id="PTHR12080:SF110">
    <property type="entry name" value="IG-LIKE DOMAIN-CONTAINING PROTEIN"/>
    <property type="match status" value="1"/>
</dbReference>
<evidence type="ECO:0000256" key="5">
    <source>
        <dbReference type="SAM" id="MobiDB-lite"/>
    </source>
</evidence>
<name>A0A383Z9M9_BALAS</name>
<dbReference type="PANTHER" id="PTHR12080">
    <property type="entry name" value="SIGNALING LYMPHOCYTIC ACTIVATION MOLECULE"/>
    <property type="match status" value="1"/>
</dbReference>
<keyword evidence="2 7" id="KW-0732">Signal</keyword>
<keyword evidence="6" id="KW-0812">Transmembrane</keyword>
<protein>
    <submittedName>
        <fullName evidence="9">SLAM family member 5-like isoform X1</fullName>
    </submittedName>
</protein>
<feature type="region of interest" description="Disordered" evidence="5">
    <location>
        <begin position="316"/>
        <end position="340"/>
    </location>
</feature>
<keyword evidence="4" id="KW-0325">Glycoprotein</keyword>
<sequence length="357" mass="39336">MGPCSEDPHLCWASRLLGFTSLLLSICCTGVKSSGTHGSGVQDSGAHVHLHRVRGGSVLFHVIRKQEANLEEVTWGFGPDSNYRVLLRVYAGVDTPTWVSLQEKYQQRVHVPSILSLKIENLTSEDSGLYRARASFTGGIELNQVFPLTVYEPVPLPQILFKLPSITPSWCNVTLECRASGATEDLNVTWQNKGLPRELEQRVTPGPASNSWTLPVNLPLSQPNASLTCVVSNQVDQKTATLDLGEVCVHDSQGQVSADPRPGILGAVVAVLLILGGGLYLWKICEKKKKMQTGRGTELQEDHRDNDSGIQYAELSQQESQKDMHKGIGEQHLEEKEPVNTVYSEVHKPEREAMKII</sequence>
<keyword evidence="3 6" id="KW-0472">Membrane</keyword>
<feature type="transmembrane region" description="Helical" evidence="6">
    <location>
        <begin position="263"/>
        <end position="282"/>
    </location>
</feature>
<keyword evidence="6" id="KW-1133">Transmembrane helix</keyword>
<dbReference type="GO" id="GO:0016020">
    <property type="term" value="C:membrane"/>
    <property type="evidence" value="ECO:0007669"/>
    <property type="project" value="UniProtKB-SubCell"/>
</dbReference>
<dbReference type="STRING" id="310752.A0A383Z9M9"/>
<evidence type="ECO:0000256" key="6">
    <source>
        <dbReference type="SAM" id="Phobius"/>
    </source>
</evidence>